<dbReference type="FunFam" id="3.40.50.300:FF:000006">
    <property type="entry name" value="DNA-binding transcriptional regulator NtrC"/>
    <property type="match status" value="1"/>
</dbReference>
<keyword evidence="3" id="KW-0597">Phosphoprotein</keyword>
<dbReference type="InterPro" id="IPR002078">
    <property type="entry name" value="Sigma_54_int"/>
</dbReference>
<dbReference type="SMART" id="SM00382">
    <property type="entry name" value="AAA"/>
    <property type="match status" value="1"/>
</dbReference>
<evidence type="ECO:0000259" key="4">
    <source>
        <dbReference type="PROSITE" id="PS50045"/>
    </source>
</evidence>
<dbReference type="Gene3D" id="3.40.50.300">
    <property type="entry name" value="P-loop containing nucleotide triphosphate hydrolases"/>
    <property type="match status" value="1"/>
</dbReference>
<dbReference type="InterPro" id="IPR011006">
    <property type="entry name" value="CheY-like_superfamily"/>
</dbReference>
<evidence type="ECO:0000256" key="3">
    <source>
        <dbReference type="PROSITE-ProRule" id="PRU00169"/>
    </source>
</evidence>
<proteinExistence type="predicted"/>
<dbReference type="AlphaFoldDB" id="A0A5J4J1M8"/>
<dbReference type="SUPFAM" id="SSF52540">
    <property type="entry name" value="P-loop containing nucleoside triphosphate hydrolases"/>
    <property type="match status" value="1"/>
</dbReference>
<keyword evidence="2" id="KW-0067">ATP-binding</keyword>
<dbReference type="PROSITE" id="PS50110">
    <property type="entry name" value="RESPONSE_REGULATORY"/>
    <property type="match status" value="1"/>
</dbReference>
<protein>
    <submittedName>
        <fullName evidence="6">Fis family transcriptional regulator</fullName>
    </submittedName>
</protein>
<name>A0A5J4J1M8_9FLAO</name>
<feature type="domain" description="Sigma-54 factor interaction" evidence="4">
    <location>
        <begin position="141"/>
        <end position="370"/>
    </location>
</feature>
<dbReference type="Gene3D" id="1.10.8.60">
    <property type="match status" value="1"/>
</dbReference>
<keyword evidence="1" id="KW-0547">Nucleotide-binding</keyword>
<dbReference type="InterPro" id="IPR025943">
    <property type="entry name" value="Sigma_54_int_dom_ATP-bd_2"/>
</dbReference>
<dbReference type="RefSeq" id="WP_151674197.1">
    <property type="nucleotide sequence ID" value="NZ_BKCG01000004.1"/>
</dbReference>
<dbReference type="InterPro" id="IPR058031">
    <property type="entry name" value="AAA_lid_NorR"/>
</dbReference>
<feature type="domain" description="Response regulatory" evidence="5">
    <location>
        <begin position="3"/>
        <end position="119"/>
    </location>
</feature>
<feature type="modified residue" description="4-aspartylphosphate" evidence="3">
    <location>
        <position position="54"/>
    </location>
</feature>
<dbReference type="OrthoDB" id="5401077at2"/>
<dbReference type="Gene3D" id="3.40.50.2300">
    <property type="match status" value="1"/>
</dbReference>
<dbReference type="GO" id="GO:0000160">
    <property type="term" value="P:phosphorelay signal transduction system"/>
    <property type="evidence" value="ECO:0007669"/>
    <property type="project" value="InterPro"/>
</dbReference>
<reference evidence="6 7" key="1">
    <citation type="submission" date="2019-08" db="EMBL/GenBank/DDBJ databases">
        <title>Draft genome sequence of Ulvibacter marinus type strain NBRC 109484.</title>
        <authorList>
            <person name="Kawano K."/>
            <person name="Ushijima N."/>
            <person name="Kihara M."/>
            <person name="Itoh H."/>
        </authorList>
    </citation>
    <scope>NUCLEOTIDE SEQUENCE [LARGE SCALE GENOMIC DNA]</scope>
    <source>
        <strain evidence="6 7">NBRC 109484</strain>
    </source>
</reference>
<dbReference type="Pfam" id="PF00158">
    <property type="entry name" value="Sigma54_activat"/>
    <property type="match status" value="1"/>
</dbReference>
<dbReference type="PROSITE" id="PS50045">
    <property type="entry name" value="SIGMA54_INTERACT_4"/>
    <property type="match status" value="1"/>
</dbReference>
<evidence type="ECO:0000256" key="1">
    <source>
        <dbReference type="ARBA" id="ARBA00022741"/>
    </source>
</evidence>
<evidence type="ECO:0000313" key="6">
    <source>
        <dbReference type="EMBL" id="GER59743.1"/>
    </source>
</evidence>
<dbReference type="CDD" id="cd00009">
    <property type="entry name" value="AAA"/>
    <property type="match status" value="1"/>
</dbReference>
<dbReference type="InterPro" id="IPR027417">
    <property type="entry name" value="P-loop_NTPase"/>
</dbReference>
<dbReference type="Proteomes" id="UP000326509">
    <property type="component" value="Unassembled WGS sequence"/>
</dbReference>
<dbReference type="InterPro" id="IPR001789">
    <property type="entry name" value="Sig_transdc_resp-reg_receiver"/>
</dbReference>
<gene>
    <name evidence="6" type="ORF">ULMA_18510</name>
</gene>
<sequence length="387" mass="43267">MPKILIIEDEAAIRRVLVKILSEESNTYQVSEAEDGLAGIELIKNEDYDLVLCDIKMPKMDGVEVLEAVKKIKPETPMVMISGHGDLDTAVNTMRLGAFDYISKPPDLNRLLNTVRIALDRKELVVENTRLKKKVSKNYEMIGNSDAIFQIKEMIEKVAPTEARVFITGPNGTGKELVAHWIHQKSDRSNGPMIEVNCAAIPSELIESELFGHVKGAFTSANKDRAGKFEAANGGTIFLDEIGDMSLSAQAKVLRALQENKVQRVGSDKDIKVDVRVVAATNKDLKKEIAEGNFREDLYHRLAVILIKVPALNDRREDIPLLISYFAKRISTDHGTSPKQFSDKAIKLLQEYDWTGNIRELRNVIERLIILGGDEVSEKDVKLFATK</sequence>
<dbReference type="SUPFAM" id="SSF52172">
    <property type="entry name" value="CheY-like"/>
    <property type="match status" value="1"/>
</dbReference>
<keyword evidence="7" id="KW-1185">Reference proteome</keyword>
<accession>A0A5J4J1M8</accession>
<evidence type="ECO:0000313" key="7">
    <source>
        <dbReference type="Proteomes" id="UP000326509"/>
    </source>
</evidence>
<dbReference type="GO" id="GO:0005524">
    <property type="term" value="F:ATP binding"/>
    <property type="evidence" value="ECO:0007669"/>
    <property type="project" value="UniProtKB-KW"/>
</dbReference>
<evidence type="ECO:0000259" key="5">
    <source>
        <dbReference type="PROSITE" id="PS50110"/>
    </source>
</evidence>
<dbReference type="SMART" id="SM00448">
    <property type="entry name" value="REC"/>
    <property type="match status" value="1"/>
</dbReference>
<dbReference type="PROSITE" id="PS00676">
    <property type="entry name" value="SIGMA54_INTERACT_2"/>
    <property type="match status" value="1"/>
</dbReference>
<evidence type="ECO:0000256" key="2">
    <source>
        <dbReference type="ARBA" id="ARBA00022840"/>
    </source>
</evidence>
<dbReference type="GO" id="GO:0006355">
    <property type="term" value="P:regulation of DNA-templated transcription"/>
    <property type="evidence" value="ECO:0007669"/>
    <property type="project" value="InterPro"/>
</dbReference>
<organism evidence="6 7">
    <name type="scientific">Patiriisocius marinus</name>
    <dbReference type="NCBI Taxonomy" id="1397112"/>
    <lineage>
        <taxon>Bacteria</taxon>
        <taxon>Pseudomonadati</taxon>
        <taxon>Bacteroidota</taxon>
        <taxon>Flavobacteriia</taxon>
        <taxon>Flavobacteriales</taxon>
        <taxon>Flavobacteriaceae</taxon>
        <taxon>Patiriisocius</taxon>
    </lineage>
</organism>
<dbReference type="InterPro" id="IPR003593">
    <property type="entry name" value="AAA+_ATPase"/>
</dbReference>
<dbReference type="PANTHER" id="PTHR32071">
    <property type="entry name" value="TRANSCRIPTIONAL REGULATORY PROTEIN"/>
    <property type="match status" value="1"/>
</dbReference>
<dbReference type="EMBL" id="BKCG01000004">
    <property type="protein sequence ID" value="GER59743.1"/>
    <property type="molecule type" value="Genomic_DNA"/>
</dbReference>
<dbReference type="Pfam" id="PF25601">
    <property type="entry name" value="AAA_lid_14"/>
    <property type="match status" value="1"/>
</dbReference>
<comment type="caution">
    <text evidence="6">The sequence shown here is derived from an EMBL/GenBank/DDBJ whole genome shotgun (WGS) entry which is preliminary data.</text>
</comment>
<dbReference type="Pfam" id="PF00072">
    <property type="entry name" value="Response_reg"/>
    <property type="match status" value="1"/>
</dbReference>